<feature type="compositionally biased region" description="Polar residues" evidence="5">
    <location>
        <begin position="9"/>
        <end position="22"/>
    </location>
</feature>
<evidence type="ECO:0000313" key="7">
    <source>
        <dbReference type="EMBL" id="KAJ4458800.1"/>
    </source>
</evidence>
<dbReference type="InterPro" id="IPR020189">
    <property type="entry name" value="IF5A_C"/>
</dbReference>
<keyword evidence="8" id="KW-1185">Reference proteome</keyword>
<dbReference type="InterPro" id="IPR001884">
    <property type="entry name" value="IF5A-like"/>
</dbReference>
<dbReference type="InterPro" id="IPR048670">
    <property type="entry name" value="IF5A-like_N"/>
</dbReference>
<comment type="caution">
    <text evidence="7">The sequence shown here is derived from an EMBL/GenBank/DDBJ whole genome shotgun (WGS) entry which is preliminary data.</text>
</comment>
<keyword evidence="7" id="KW-0396">Initiation factor</keyword>
<reference evidence="7" key="1">
    <citation type="journal article" date="2022" name="bioRxiv">
        <title>Genomics of Preaxostyla Flagellates Illuminates Evolutionary Transitions and the Path Towards Mitochondrial Loss.</title>
        <authorList>
            <person name="Novak L.V.F."/>
            <person name="Treitli S.C."/>
            <person name="Pyrih J."/>
            <person name="Halakuc P."/>
            <person name="Pipaliya S.V."/>
            <person name="Vacek V."/>
            <person name="Brzon O."/>
            <person name="Soukal P."/>
            <person name="Eme L."/>
            <person name="Dacks J.B."/>
            <person name="Karnkowska A."/>
            <person name="Elias M."/>
            <person name="Hampl V."/>
        </authorList>
    </citation>
    <scope>NUCLEOTIDE SEQUENCE</scope>
    <source>
        <strain evidence="7">RCP-MX</strain>
    </source>
</reference>
<evidence type="ECO:0000256" key="1">
    <source>
        <dbReference type="ARBA" id="ARBA00006016"/>
    </source>
</evidence>
<dbReference type="SMART" id="SM01376">
    <property type="entry name" value="eIF-5a"/>
    <property type="match status" value="1"/>
</dbReference>
<dbReference type="Gene3D" id="2.40.50.140">
    <property type="entry name" value="Nucleic acid-binding proteins"/>
    <property type="match status" value="1"/>
</dbReference>
<dbReference type="Proteomes" id="UP001141327">
    <property type="component" value="Unassembled WGS sequence"/>
</dbReference>
<proteinExistence type="inferred from homology"/>
<dbReference type="NCBIfam" id="TIGR00037">
    <property type="entry name" value="eIF_5A"/>
    <property type="match status" value="1"/>
</dbReference>
<dbReference type="GO" id="GO:0003743">
    <property type="term" value="F:translation initiation factor activity"/>
    <property type="evidence" value="ECO:0007669"/>
    <property type="project" value="UniProtKB-KW"/>
</dbReference>
<dbReference type="InterPro" id="IPR012340">
    <property type="entry name" value="NA-bd_OB-fold"/>
</dbReference>
<keyword evidence="2 4" id="KW-0648">Protein biosynthesis</keyword>
<dbReference type="Gene3D" id="2.30.30.30">
    <property type="match status" value="1"/>
</dbReference>
<dbReference type="PANTHER" id="PTHR11673">
    <property type="entry name" value="TRANSLATION INITIATION FACTOR 5A FAMILY MEMBER"/>
    <property type="match status" value="1"/>
</dbReference>
<dbReference type="PIRSF" id="PIRSF003025">
    <property type="entry name" value="eIF5A"/>
    <property type="match status" value="1"/>
</dbReference>
<dbReference type="InterPro" id="IPR008991">
    <property type="entry name" value="Translation_prot_SH3-like_sf"/>
</dbReference>
<evidence type="ECO:0000256" key="4">
    <source>
        <dbReference type="RuleBase" id="RU362005"/>
    </source>
</evidence>
<evidence type="ECO:0000256" key="3">
    <source>
        <dbReference type="ARBA" id="ARBA00023071"/>
    </source>
</evidence>
<protein>
    <recommendedName>
        <fullName evidence="4">Eukaryotic translation initiation factor 5A</fullName>
        <shortName evidence="4">eIF-5A</shortName>
    </recommendedName>
</protein>
<evidence type="ECO:0000259" key="6">
    <source>
        <dbReference type="SMART" id="SM01376"/>
    </source>
</evidence>
<feature type="domain" description="Translation initiation factor 5A C-terminal" evidence="6">
    <location>
        <begin position="86"/>
        <end position="158"/>
    </location>
</feature>
<dbReference type="EMBL" id="JAPMOS010000025">
    <property type="protein sequence ID" value="KAJ4458800.1"/>
    <property type="molecule type" value="Genomic_DNA"/>
</dbReference>
<organism evidence="7 8">
    <name type="scientific">Paratrimastix pyriformis</name>
    <dbReference type="NCBI Taxonomy" id="342808"/>
    <lineage>
        <taxon>Eukaryota</taxon>
        <taxon>Metamonada</taxon>
        <taxon>Preaxostyla</taxon>
        <taxon>Paratrimastigidae</taxon>
        <taxon>Paratrimastix</taxon>
    </lineage>
</organism>
<dbReference type="SUPFAM" id="SSF50249">
    <property type="entry name" value="Nucleic acid-binding proteins"/>
    <property type="match status" value="1"/>
</dbReference>
<feature type="region of interest" description="Disordered" evidence="5">
    <location>
        <begin position="1"/>
        <end position="22"/>
    </location>
</feature>
<dbReference type="Pfam" id="PF01287">
    <property type="entry name" value="eIF-5a"/>
    <property type="match status" value="1"/>
</dbReference>
<comment type="PTM">
    <text evidence="4">eIF-5A seems to be the only eukaryotic protein to have a hypusine residue which is a post-translational modification of a lysine by the addition of a butylamino group.</text>
</comment>
<evidence type="ECO:0000313" key="8">
    <source>
        <dbReference type="Proteomes" id="UP001141327"/>
    </source>
</evidence>
<dbReference type="InterPro" id="IPR014722">
    <property type="entry name" value="Rib_uL2_dom2"/>
</dbReference>
<accession>A0ABQ8UHU4</accession>
<evidence type="ECO:0000256" key="5">
    <source>
        <dbReference type="SAM" id="MobiDB-lite"/>
    </source>
</evidence>
<keyword evidence="3 4" id="KW-0385">Hypusine</keyword>
<name>A0ABQ8UHU4_9EUKA</name>
<dbReference type="InterPro" id="IPR019769">
    <property type="entry name" value="Trans_elong_IF5A_hypusine_site"/>
</dbReference>
<sequence length="161" mass="17767">MEDDDNQEFDSGSADSSNTTPIAANEACKKGLYMAMKGRPVKIVDISTSKTGKHGHAKMHITAIDIFNGKKYEELVPTSHNVPVPIVERNDYTLVTIGDDGFLTLMSADNETREDLKLPEGELADQIRSSYDEANRSGKQVSLTVYKAMGIEQVMQQKIID</sequence>
<gene>
    <name evidence="7" type="ORF">PAPYR_5314</name>
</gene>
<dbReference type="Pfam" id="PF21485">
    <property type="entry name" value="IF5A-like_N"/>
    <property type="match status" value="1"/>
</dbReference>
<comment type="function">
    <text evidence="4">Translation factor that promotes translation elongation and termination, particularly upon ribosome stalling at specific amino acid sequence contexts. Binds between the exit (E) and peptidyl (P) site of the ribosome and promotes rescue of stalled ribosome: specifically required for efficient translation of polyproline-containing peptides as well as other motifs that stall the ribosome. Acts as ribosome quality control (RQC) cofactor by joining the RQC complex to facilitate peptidyl transfer during CAT tailing step.</text>
</comment>
<dbReference type="PROSITE" id="PS00302">
    <property type="entry name" value="IF5A_HYPUSINE"/>
    <property type="match status" value="1"/>
</dbReference>
<evidence type="ECO:0000256" key="2">
    <source>
        <dbReference type="ARBA" id="ARBA00022917"/>
    </source>
</evidence>
<comment type="similarity">
    <text evidence="1 4">Belongs to the eIF-5A family.</text>
</comment>
<dbReference type="SUPFAM" id="SSF50104">
    <property type="entry name" value="Translation proteins SH3-like domain"/>
    <property type="match status" value="1"/>
</dbReference>